<accession>A0AA37UU15</accession>
<name>A0AA37UU15_9MICO</name>
<dbReference type="EMBL" id="BSUL01000001">
    <property type="protein sequence ID" value="GMA28432.1"/>
    <property type="molecule type" value="Genomic_DNA"/>
</dbReference>
<evidence type="ECO:0000313" key="4">
    <source>
        <dbReference type="EMBL" id="GMA28432.1"/>
    </source>
</evidence>
<dbReference type="PANTHER" id="PTHR30055:SF226">
    <property type="entry name" value="HTH-TYPE TRANSCRIPTIONAL REGULATOR PKSA"/>
    <property type="match status" value="1"/>
</dbReference>
<dbReference type="Pfam" id="PF00440">
    <property type="entry name" value="TetR_N"/>
    <property type="match status" value="1"/>
</dbReference>
<keyword evidence="5" id="KW-1185">Reference proteome</keyword>
<evidence type="ECO:0000256" key="1">
    <source>
        <dbReference type="ARBA" id="ARBA00023125"/>
    </source>
</evidence>
<feature type="domain" description="HTH tetR-type" evidence="3">
    <location>
        <begin position="11"/>
        <end position="71"/>
    </location>
</feature>
<dbReference type="GO" id="GO:0003700">
    <property type="term" value="F:DNA-binding transcription factor activity"/>
    <property type="evidence" value="ECO:0007669"/>
    <property type="project" value="TreeGrafter"/>
</dbReference>
<evidence type="ECO:0000256" key="2">
    <source>
        <dbReference type="PROSITE-ProRule" id="PRU00335"/>
    </source>
</evidence>
<organism evidence="4 5">
    <name type="scientific">Arenivirga flava</name>
    <dbReference type="NCBI Taxonomy" id="1930060"/>
    <lineage>
        <taxon>Bacteria</taxon>
        <taxon>Bacillati</taxon>
        <taxon>Actinomycetota</taxon>
        <taxon>Actinomycetes</taxon>
        <taxon>Micrococcales</taxon>
        <taxon>Microbacteriaceae</taxon>
        <taxon>Arenivirga</taxon>
    </lineage>
</organism>
<evidence type="ECO:0000259" key="3">
    <source>
        <dbReference type="PROSITE" id="PS50977"/>
    </source>
</evidence>
<dbReference type="AlphaFoldDB" id="A0AA37UU15"/>
<proteinExistence type="predicted"/>
<dbReference type="RefSeq" id="WP_284231772.1">
    <property type="nucleotide sequence ID" value="NZ_BSUL01000001.1"/>
</dbReference>
<dbReference type="Proteomes" id="UP001157160">
    <property type="component" value="Unassembled WGS sequence"/>
</dbReference>
<comment type="caution">
    <text evidence="4">The sequence shown here is derived from an EMBL/GenBank/DDBJ whole genome shotgun (WGS) entry which is preliminary data.</text>
</comment>
<evidence type="ECO:0000313" key="5">
    <source>
        <dbReference type="Proteomes" id="UP001157160"/>
    </source>
</evidence>
<keyword evidence="1 2" id="KW-0238">DNA-binding</keyword>
<feature type="DNA-binding region" description="H-T-H motif" evidence="2">
    <location>
        <begin position="34"/>
        <end position="53"/>
    </location>
</feature>
<dbReference type="InterPro" id="IPR009057">
    <property type="entry name" value="Homeodomain-like_sf"/>
</dbReference>
<dbReference type="Gene3D" id="1.10.357.10">
    <property type="entry name" value="Tetracycline Repressor, domain 2"/>
    <property type="match status" value="1"/>
</dbReference>
<reference evidence="4 5" key="1">
    <citation type="journal article" date="2014" name="Int. J. Syst. Evol. Microbiol.">
        <title>Complete genome sequence of Corynebacterium casei LMG S-19264T (=DSM 44701T), isolated from a smear-ripened cheese.</title>
        <authorList>
            <consortium name="US DOE Joint Genome Institute (JGI-PGF)"/>
            <person name="Walter F."/>
            <person name="Albersmeier A."/>
            <person name="Kalinowski J."/>
            <person name="Ruckert C."/>
        </authorList>
    </citation>
    <scope>NUCLEOTIDE SEQUENCE [LARGE SCALE GENOMIC DNA]</scope>
    <source>
        <strain evidence="4 5">NBRC 112289</strain>
    </source>
</reference>
<dbReference type="InterPro" id="IPR050109">
    <property type="entry name" value="HTH-type_TetR-like_transc_reg"/>
</dbReference>
<dbReference type="InterPro" id="IPR001647">
    <property type="entry name" value="HTH_TetR"/>
</dbReference>
<dbReference type="PRINTS" id="PR00455">
    <property type="entry name" value="HTHTETR"/>
</dbReference>
<gene>
    <name evidence="4" type="ORF">GCM10025874_16850</name>
</gene>
<dbReference type="PANTHER" id="PTHR30055">
    <property type="entry name" value="HTH-TYPE TRANSCRIPTIONAL REGULATOR RUTR"/>
    <property type="match status" value="1"/>
</dbReference>
<dbReference type="PROSITE" id="PS50977">
    <property type="entry name" value="HTH_TETR_2"/>
    <property type="match status" value="1"/>
</dbReference>
<sequence length="185" mass="20576">MSGTPRGANDPQRRERILDAAIEVIADHGVPRTTHRRVADAAGVPLGSVTYYFDGLADLLAQAFQRFSERKASIYRESLERAPDRRAACEAVAELICGVDYVGSREMVVIWEMHAHANHDERVAAINLAWLRRSHESLSLHFSPAACRGIDALIEGLSMHQQWERRPLDRAVVVATIEAVAERLG</sequence>
<dbReference type="SUPFAM" id="SSF46689">
    <property type="entry name" value="Homeodomain-like"/>
    <property type="match status" value="1"/>
</dbReference>
<protein>
    <submittedName>
        <fullName evidence="4">TetR family transcriptional regulator</fullName>
    </submittedName>
</protein>
<dbReference type="GO" id="GO:0000976">
    <property type="term" value="F:transcription cis-regulatory region binding"/>
    <property type="evidence" value="ECO:0007669"/>
    <property type="project" value="TreeGrafter"/>
</dbReference>